<feature type="transmembrane region" description="Helical" evidence="1">
    <location>
        <begin position="12"/>
        <end position="39"/>
    </location>
</feature>
<keyword evidence="1" id="KW-1133">Transmembrane helix</keyword>
<organism evidence="4 5">
    <name type="scientific">Thermococcus sibiricus (strain DSM 12597 / MM 739)</name>
    <dbReference type="NCBI Taxonomy" id="604354"/>
    <lineage>
        <taxon>Archaea</taxon>
        <taxon>Methanobacteriati</taxon>
        <taxon>Methanobacteriota</taxon>
        <taxon>Thermococci</taxon>
        <taxon>Thermococcales</taxon>
        <taxon>Thermococcaceae</taxon>
        <taxon>Thermococcus</taxon>
    </lineage>
</organism>
<sequence>MSTEGDHMKVSALVRGVIDLLLVVTFVAELFTGIGLYLAPSGRIAETIGWTFLGFDKDTLDLIHTYFGFAMAGLVMVHLVIGFNSMLVMLKSGFRKSKLRTVAAVFVPLLLLVAGYPVFAWYGGEEDTSTVDVEYTSEITGDVYITGTMMKYYIVRQLADEFNVEVTDLIEKLSKNGIEASPDDTLAEIEYNYGLDHEEFKAMLEEIITELRGESE</sequence>
<proteinExistence type="predicted"/>
<feature type="domain" description="Translation initiation factor IF-2 N-terminal" evidence="2">
    <location>
        <begin position="155"/>
        <end position="186"/>
    </location>
</feature>
<dbReference type="HOGENOM" id="CLU_1302686_0_0_2"/>
<gene>
    <name evidence="4" type="ordered locus">TSIB_1172</name>
</gene>
<reference evidence="4 5" key="1">
    <citation type="journal article" date="2009" name="Appl. Environ. Microbiol.">
        <title>Metabolic versatility and indigenous origin of the archaeon Thermococcus sibiricus, isolated from a siberian oil reservoir, as revealed by genome analysis.</title>
        <authorList>
            <person name="Mardanov A.V."/>
            <person name="Ravin N.V."/>
            <person name="Svetlitchnyi V.A."/>
            <person name="Beletsky A.V."/>
            <person name="Miroshnichenko M.L."/>
            <person name="Bonch-Osmolovskaya E.A."/>
            <person name="Skryabin K.G."/>
        </authorList>
    </citation>
    <scope>NUCLEOTIDE SEQUENCE [LARGE SCALE GENOMIC DNA]</scope>
    <source>
        <strain evidence="5">DSM 12597 / MM 739</strain>
    </source>
</reference>
<dbReference type="InterPro" id="IPR006847">
    <property type="entry name" value="IF2_N"/>
</dbReference>
<evidence type="ECO:0000259" key="3">
    <source>
        <dbReference type="Pfam" id="PF14358"/>
    </source>
</evidence>
<feature type="transmembrane region" description="Helical" evidence="1">
    <location>
        <begin position="66"/>
        <end position="90"/>
    </location>
</feature>
<keyword evidence="1" id="KW-0472">Membrane</keyword>
<evidence type="ECO:0000259" key="2">
    <source>
        <dbReference type="Pfam" id="PF04760"/>
    </source>
</evidence>
<feature type="domain" description="Flavinylation-associated cytochrome" evidence="3">
    <location>
        <begin position="17"/>
        <end position="80"/>
    </location>
</feature>
<accession>C6A3N1</accession>
<dbReference type="STRING" id="604354.TSIB_1172"/>
<dbReference type="Proteomes" id="UP000009079">
    <property type="component" value="Chromosome"/>
</dbReference>
<keyword evidence="5" id="KW-1185">Reference proteome</keyword>
<evidence type="ECO:0000313" key="4">
    <source>
        <dbReference type="EMBL" id="ACS90226.1"/>
    </source>
</evidence>
<dbReference type="InterPro" id="IPR025517">
    <property type="entry name" value="DUF4405"/>
</dbReference>
<keyword evidence="1" id="KW-0812">Transmembrane</keyword>
<dbReference type="Pfam" id="PF14358">
    <property type="entry name" value="DUF4405"/>
    <property type="match status" value="1"/>
</dbReference>
<dbReference type="AlphaFoldDB" id="C6A3N1"/>
<evidence type="ECO:0000313" key="5">
    <source>
        <dbReference type="Proteomes" id="UP000009079"/>
    </source>
</evidence>
<dbReference type="EMBL" id="CP001463">
    <property type="protein sequence ID" value="ACS90226.1"/>
    <property type="molecule type" value="Genomic_DNA"/>
</dbReference>
<name>C6A3N1_THESM</name>
<evidence type="ECO:0000256" key="1">
    <source>
        <dbReference type="SAM" id="Phobius"/>
    </source>
</evidence>
<dbReference type="KEGG" id="tsi:TSIB_1172"/>
<dbReference type="Pfam" id="PF04760">
    <property type="entry name" value="IF2_N"/>
    <property type="match status" value="1"/>
</dbReference>
<dbReference type="eggNOG" id="arCOG04002">
    <property type="taxonomic scope" value="Archaea"/>
</dbReference>
<protein>
    <submittedName>
        <fullName evidence="4">Uncharacterized protein</fullName>
    </submittedName>
</protein>
<feature type="transmembrane region" description="Helical" evidence="1">
    <location>
        <begin position="102"/>
        <end position="122"/>
    </location>
</feature>